<name>A0ACB9Y122_CHAAC</name>
<accession>A0ACB9Y122</accession>
<evidence type="ECO:0000313" key="2">
    <source>
        <dbReference type="Proteomes" id="UP001057452"/>
    </source>
</evidence>
<evidence type="ECO:0000313" key="1">
    <source>
        <dbReference type="EMBL" id="KAI4833288.1"/>
    </source>
</evidence>
<sequence length="73" mass="8529">MFLSRRDHQTGWKSLTLQVEQNQGILTVQGFLGDPDTELTPRLKVWEQIQAYLCTYDEGEVQYNKEPEQGEEI</sequence>
<organism evidence="1 2">
    <name type="scientific">Chaenocephalus aceratus</name>
    <name type="common">Blackfin icefish</name>
    <name type="synonym">Chaenichthys aceratus</name>
    <dbReference type="NCBI Taxonomy" id="36190"/>
    <lineage>
        <taxon>Eukaryota</taxon>
        <taxon>Metazoa</taxon>
        <taxon>Chordata</taxon>
        <taxon>Craniata</taxon>
        <taxon>Vertebrata</taxon>
        <taxon>Euteleostomi</taxon>
        <taxon>Actinopterygii</taxon>
        <taxon>Neopterygii</taxon>
        <taxon>Teleostei</taxon>
        <taxon>Neoteleostei</taxon>
        <taxon>Acanthomorphata</taxon>
        <taxon>Eupercaria</taxon>
        <taxon>Perciformes</taxon>
        <taxon>Notothenioidei</taxon>
        <taxon>Channichthyidae</taxon>
        <taxon>Chaenocephalus</taxon>
    </lineage>
</organism>
<protein>
    <submittedName>
        <fullName evidence="1">Uncharacterized protein</fullName>
    </submittedName>
</protein>
<reference evidence="1" key="1">
    <citation type="submission" date="2022-05" db="EMBL/GenBank/DDBJ databases">
        <title>Chromosome-level genome of Chaenocephalus aceratus.</title>
        <authorList>
            <person name="Park H."/>
        </authorList>
    </citation>
    <scope>NUCLEOTIDE SEQUENCE</scope>
    <source>
        <strain evidence="1">KU_202001</strain>
    </source>
</reference>
<dbReference type="Proteomes" id="UP001057452">
    <property type="component" value="Chromosome 1"/>
</dbReference>
<comment type="caution">
    <text evidence="1">The sequence shown here is derived from an EMBL/GenBank/DDBJ whole genome shotgun (WGS) entry which is preliminary data.</text>
</comment>
<proteinExistence type="predicted"/>
<dbReference type="EMBL" id="CM043785">
    <property type="protein sequence ID" value="KAI4833288.1"/>
    <property type="molecule type" value="Genomic_DNA"/>
</dbReference>
<keyword evidence="2" id="KW-1185">Reference proteome</keyword>
<gene>
    <name evidence="1" type="ORF">KUCAC02_016197</name>
</gene>